<dbReference type="Pfam" id="PF13561">
    <property type="entry name" value="adh_short_C2"/>
    <property type="match status" value="1"/>
</dbReference>
<dbReference type="Gene3D" id="3.40.50.720">
    <property type="entry name" value="NAD(P)-binding Rossmann-like Domain"/>
    <property type="match status" value="1"/>
</dbReference>
<gene>
    <name evidence="2" type="ORF">ACFQ1S_36780</name>
</gene>
<evidence type="ECO:0000313" key="3">
    <source>
        <dbReference type="Proteomes" id="UP001597045"/>
    </source>
</evidence>
<dbReference type="SUPFAM" id="SSF51735">
    <property type="entry name" value="NAD(P)-binding Rossmann-fold domains"/>
    <property type="match status" value="1"/>
</dbReference>
<evidence type="ECO:0000256" key="1">
    <source>
        <dbReference type="ARBA" id="ARBA00006484"/>
    </source>
</evidence>
<keyword evidence="3" id="KW-1185">Reference proteome</keyword>
<sequence length="168" mass="18209">MEQQMPPFVPFEDLPWEAFAGKVNGELAGAYHLTQRVLRKMREQRSGRIVYVSSTSVDKLGSLAAHSVAKSALNLYSRHVAAYAGQFGIAVNTVASGPVLTDATRAVFSDDMRSYIRDRSVSGEILRPEDLAQVIAVFTEPDVAVSGQLLRADGGMDVLDQQLGVKLA</sequence>
<dbReference type="EMBL" id="JBHTIS010003028">
    <property type="protein sequence ID" value="MFD1050692.1"/>
    <property type="molecule type" value="Genomic_DNA"/>
</dbReference>
<accession>A0ABW3MKW8</accession>
<dbReference type="InterPro" id="IPR050259">
    <property type="entry name" value="SDR"/>
</dbReference>
<proteinExistence type="inferred from homology"/>
<dbReference type="PRINTS" id="PR00081">
    <property type="entry name" value="GDHRDH"/>
</dbReference>
<dbReference type="Proteomes" id="UP001597045">
    <property type="component" value="Unassembled WGS sequence"/>
</dbReference>
<evidence type="ECO:0000313" key="2">
    <source>
        <dbReference type="EMBL" id="MFD1050692.1"/>
    </source>
</evidence>
<comment type="similarity">
    <text evidence="1">Belongs to the short-chain dehydrogenases/reductases (SDR) family.</text>
</comment>
<dbReference type="InterPro" id="IPR002347">
    <property type="entry name" value="SDR_fam"/>
</dbReference>
<comment type="caution">
    <text evidence="2">The sequence shown here is derived from an EMBL/GenBank/DDBJ whole genome shotgun (WGS) entry which is preliminary data.</text>
</comment>
<protein>
    <submittedName>
        <fullName evidence="2">SDR family oxidoreductase</fullName>
    </submittedName>
</protein>
<dbReference type="InterPro" id="IPR036291">
    <property type="entry name" value="NAD(P)-bd_dom_sf"/>
</dbReference>
<organism evidence="2 3">
    <name type="scientific">Kibdelosporangium lantanae</name>
    <dbReference type="NCBI Taxonomy" id="1497396"/>
    <lineage>
        <taxon>Bacteria</taxon>
        <taxon>Bacillati</taxon>
        <taxon>Actinomycetota</taxon>
        <taxon>Actinomycetes</taxon>
        <taxon>Pseudonocardiales</taxon>
        <taxon>Pseudonocardiaceae</taxon>
        <taxon>Kibdelosporangium</taxon>
    </lineage>
</organism>
<name>A0ABW3MKW8_9PSEU</name>
<dbReference type="PANTHER" id="PTHR42879">
    <property type="entry name" value="3-OXOACYL-(ACYL-CARRIER-PROTEIN) REDUCTASE"/>
    <property type="match status" value="1"/>
</dbReference>
<reference evidence="3" key="1">
    <citation type="journal article" date="2019" name="Int. J. Syst. Evol. Microbiol.">
        <title>The Global Catalogue of Microorganisms (GCM) 10K type strain sequencing project: providing services to taxonomists for standard genome sequencing and annotation.</title>
        <authorList>
            <consortium name="The Broad Institute Genomics Platform"/>
            <consortium name="The Broad Institute Genome Sequencing Center for Infectious Disease"/>
            <person name="Wu L."/>
            <person name="Ma J."/>
        </authorList>
    </citation>
    <scope>NUCLEOTIDE SEQUENCE [LARGE SCALE GENOMIC DNA]</scope>
    <source>
        <strain evidence="3">JCM 31486</strain>
    </source>
</reference>